<gene>
    <name evidence="1" type="ORF">PC113_g6834</name>
    <name evidence="2" type="ORF">PC117_g9890</name>
</gene>
<dbReference type="AlphaFoldDB" id="A0A8T1DM08"/>
<name>A0A8T1DM08_9STRA</name>
<evidence type="ECO:0000313" key="1">
    <source>
        <dbReference type="EMBL" id="KAG2861825.1"/>
    </source>
</evidence>
<evidence type="ECO:0000313" key="2">
    <source>
        <dbReference type="EMBL" id="KAG2942235.1"/>
    </source>
</evidence>
<organism evidence="2 3">
    <name type="scientific">Phytophthora cactorum</name>
    <dbReference type="NCBI Taxonomy" id="29920"/>
    <lineage>
        <taxon>Eukaryota</taxon>
        <taxon>Sar</taxon>
        <taxon>Stramenopiles</taxon>
        <taxon>Oomycota</taxon>
        <taxon>Peronosporomycetes</taxon>
        <taxon>Peronosporales</taxon>
        <taxon>Peronosporaceae</taxon>
        <taxon>Phytophthora</taxon>
    </lineage>
</organism>
<dbReference type="EMBL" id="RCMK01000233">
    <property type="protein sequence ID" value="KAG2942235.1"/>
    <property type="molecule type" value="Genomic_DNA"/>
</dbReference>
<sequence>MKAAALPLTTLHWTPVLQSGAFSLGETQALLLMPSRQDLQANAWTTRISVCCVAEAARCGRRDNLERMSMEM</sequence>
<dbReference type="Proteomes" id="UP000735874">
    <property type="component" value="Unassembled WGS sequence"/>
</dbReference>
<accession>A0A8T1DM08</accession>
<dbReference type="EMBL" id="RCMG01000143">
    <property type="protein sequence ID" value="KAG2861825.1"/>
    <property type="molecule type" value="Genomic_DNA"/>
</dbReference>
<comment type="caution">
    <text evidence="2">The sequence shown here is derived from an EMBL/GenBank/DDBJ whole genome shotgun (WGS) entry which is preliminary data.</text>
</comment>
<evidence type="ECO:0000313" key="3">
    <source>
        <dbReference type="Proteomes" id="UP000736787"/>
    </source>
</evidence>
<reference evidence="2" key="1">
    <citation type="submission" date="2018-10" db="EMBL/GenBank/DDBJ databases">
        <title>Effector identification in a new, highly contiguous assembly of the strawberry crown rot pathogen Phytophthora cactorum.</title>
        <authorList>
            <person name="Armitage A.D."/>
            <person name="Nellist C.F."/>
            <person name="Bates H."/>
            <person name="Vickerstaff R.J."/>
            <person name="Harrison R.J."/>
        </authorList>
    </citation>
    <scope>NUCLEOTIDE SEQUENCE</scope>
    <source>
        <strain evidence="1">15-7</strain>
        <strain evidence="2">4040</strain>
    </source>
</reference>
<proteinExistence type="predicted"/>
<dbReference type="Proteomes" id="UP000736787">
    <property type="component" value="Unassembled WGS sequence"/>
</dbReference>
<protein>
    <submittedName>
        <fullName evidence="2">Uncharacterized protein</fullName>
    </submittedName>
</protein>